<sequence length="146" mass="15300">MTQEPMTPTQFQTDLDRFGPDLDLWPVPRAVAARHLLAESDDARARQREAATIAAALLAPAPDLAALKTRILAAARASGQALRANVVPFPTRRVVAPAAAALAASLLFGIFAGWTGMIADPLGNSAGGDDAGYEFQALLTGENYDS</sequence>
<name>A0A317DTK7_9PROT</name>
<keyword evidence="1" id="KW-0812">Transmembrane</keyword>
<dbReference type="OrthoDB" id="7279978at2"/>
<evidence type="ECO:0000313" key="2">
    <source>
        <dbReference type="EMBL" id="PWR18027.1"/>
    </source>
</evidence>
<dbReference type="Proteomes" id="UP000246077">
    <property type="component" value="Unassembled WGS sequence"/>
</dbReference>
<dbReference type="AlphaFoldDB" id="A0A317DTK7"/>
<comment type="caution">
    <text evidence="2">The sequence shown here is derived from an EMBL/GenBank/DDBJ whole genome shotgun (WGS) entry which is preliminary data.</text>
</comment>
<organism evidence="2 3">
    <name type="scientific">Zavarzinia compransoris</name>
    <dbReference type="NCBI Taxonomy" id="1264899"/>
    <lineage>
        <taxon>Bacteria</taxon>
        <taxon>Pseudomonadati</taxon>
        <taxon>Pseudomonadota</taxon>
        <taxon>Alphaproteobacteria</taxon>
        <taxon>Rhodospirillales</taxon>
        <taxon>Zavarziniaceae</taxon>
        <taxon>Zavarzinia</taxon>
    </lineage>
</organism>
<keyword evidence="1" id="KW-0472">Membrane</keyword>
<proteinExistence type="predicted"/>
<protein>
    <submittedName>
        <fullName evidence="2">Uncharacterized protein</fullName>
    </submittedName>
</protein>
<evidence type="ECO:0000256" key="1">
    <source>
        <dbReference type="SAM" id="Phobius"/>
    </source>
</evidence>
<dbReference type="RefSeq" id="WP_109923161.1">
    <property type="nucleotide sequence ID" value="NZ_QGLF01000007.1"/>
</dbReference>
<dbReference type="EMBL" id="QGLF01000007">
    <property type="protein sequence ID" value="PWR18027.1"/>
    <property type="molecule type" value="Genomic_DNA"/>
</dbReference>
<accession>A0A317DTK7</accession>
<feature type="transmembrane region" description="Helical" evidence="1">
    <location>
        <begin position="94"/>
        <end position="114"/>
    </location>
</feature>
<evidence type="ECO:0000313" key="3">
    <source>
        <dbReference type="Proteomes" id="UP000246077"/>
    </source>
</evidence>
<gene>
    <name evidence="2" type="ORF">DKG75_21040</name>
</gene>
<keyword evidence="3" id="KW-1185">Reference proteome</keyword>
<reference evidence="3" key="1">
    <citation type="submission" date="2018-05" db="EMBL/GenBank/DDBJ databases">
        <title>Zavarzinia sp. HR-AS.</title>
        <authorList>
            <person name="Lee Y."/>
            <person name="Jeon C.O."/>
        </authorList>
    </citation>
    <scope>NUCLEOTIDE SEQUENCE [LARGE SCALE GENOMIC DNA]</scope>
    <source>
        <strain evidence="3">DSM 1231</strain>
    </source>
</reference>
<keyword evidence="1" id="KW-1133">Transmembrane helix</keyword>